<proteinExistence type="predicted"/>
<gene>
    <name evidence="2" type="ORF">LTR36_009314</name>
</gene>
<name>A0AAV9J5U4_9PEZI</name>
<organism evidence="2 3">
    <name type="scientific">Oleoguttula mirabilis</name>
    <dbReference type="NCBI Taxonomy" id="1507867"/>
    <lineage>
        <taxon>Eukaryota</taxon>
        <taxon>Fungi</taxon>
        <taxon>Dikarya</taxon>
        <taxon>Ascomycota</taxon>
        <taxon>Pezizomycotina</taxon>
        <taxon>Dothideomycetes</taxon>
        <taxon>Dothideomycetidae</taxon>
        <taxon>Mycosphaerellales</taxon>
        <taxon>Teratosphaeriaceae</taxon>
        <taxon>Oleoguttula</taxon>
    </lineage>
</organism>
<dbReference type="AlphaFoldDB" id="A0AAV9J5U4"/>
<evidence type="ECO:0000256" key="1">
    <source>
        <dbReference type="SAM" id="MobiDB-lite"/>
    </source>
</evidence>
<keyword evidence="3" id="KW-1185">Reference proteome</keyword>
<reference evidence="2 3" key="1">
    <citation type="submission" date="2021-11" db="EMBL/GenBank/DDBJ databases">
        <title>Black yeast isolated from Biological Soil Crust.</title>
        <authorList>
            <person name="Kurbessoian T."/>
        </authorList>
    </citation>
    <scope>NUCLEOTIDE SEQUENCE [LARGE SCALE GENOMIC DNA]</scope>
    <source>
        <strain evidence="2 3">CCFEE 5522</strain>
    </source>
</reference>
<protein>
    <submittedName>
        <fullName evidence="2">Uncharacterized protein</fullName>
    </submittedName>
</protein>
<dbReference type="Proteomes" id="UP001324427">
    <property type="component" value="Unassembled WGS sequence"/>
</dbReference>
<evidence type="ECO:0000313" key="2">
    <source>
        <dbReference type="EMBL" id="KAK4540357.1"/>
    </source>
</evidence>
<comment type="caution">
    <text evidence="2">The sequence shown here is derived from an EMBL/GenBank/DDBJ whole genome shotgun (WGS) entry which is preliminary data.</text>
</comment>
<feature type="region of interest" description="Disordered" evidence="1">
    <location>
        <begin position="98"/>
        <end position="117"/>
    </location>
</feature>
<dbReference type="EMBL" id="JAVFHQ010000069">
    <property type="protein sequence ID" value="KAK4540357.1"/>
    <property type="molecule type" value="Genomic_DNA"/>
</dbReference>
<sequence>MTPGDIHLPSYQGHCVKVSTINGSKSHMPAAMLVTPGAIVGGGQTFLDLANYSFPIESDLGTRMPPALQALFAGSGDDDDGSGIDEVYDVPVSTWRASTQSPGSHAHIDHVGDPSVFPPTTELVVGSRVQSE</sequence>
<evidence type="ECO:0000313" key="3">
    <source>
        <dbReference type="Proteomes" id="UP001324427"/>
    </source>
</evidence>
<accession>A0AAV9J5U4</accession>